<dbReference type="AlphaFoldDB" id="A0A2P2NH94"/>
<accession>A0A2P2NH94</accession>
<feature type="chain" id="PRO_5015112758" description="Secreted protein" evidence="1">
    <location>
        <begin position="23"/>
        <end position="76"/>
    </location>
</feature>
<evidence type="ECO:0000313" key="2">
    <source>
        <dbReference type="EMBL" id="MBX41858.1"/>
    </source>
</evidence>
<organism evidence="2">
    <name type="scientific">Rhizophora mucronata</name>
    <name type="common">Asiatic mangrove</name>
    <dbReference type="NCBI Taxonomy" id="61149"/>
    <lineage>
        <taxon>Eukaryota</taxon>
        <taxon>Viridiplantae</taxon>
        <taxon>Streptophyta</taxon>
        <taxon>Embryophyta</taxon>
        <taxon>Tracheophyta</taxon>
        <taxon>Spermatophyta</taxon>
        <taxon>Magnoliopsida</taxon>
        <taxon>eudicotyledons</taxon>
        <taxon>Gunneridae</taxon>
        <taxon>Pentapetalae</taxon>
        <taxon>rosids</taxon>
        <taxon>fabids</taxon>
        <taxon>Malpighiales</taxon>
        <taxon>Rhizophoraceae</taxon>
        <taxon>Rhizophora</taxon>
    </lineage>
</organism>
<feature type="signal peptide" evidence="1">
    <location>
        <begin position="1"/>
        <end position="22"/>
    </location>
</feature>
<dbReference type="EMBL" id="GGEC01061374">
    <property type="protein sequence ID" value="MBX41858.1"/>
    <property type="molecule type" value="Transcribed_RNA"/>
</dbReference>
<sequence length="76" mass="8561">MFCTCVQLILVLLEEFGAPTRGGWENGYVSALCCNTYYCPLSCRFLGQFPVVVICGMECRLQVSTFTLHAFVYFSL</sequence>
<evidence type="ECO:0000256" key="1">
    <source>
        <dbReference type="SAM" id="SignalP"/>
    </source>
</evidence>
<evidence type="ECO:0008006" key="3">
    <source>
        <dbReference type="Google" id="ProtNLM"/>
    </source>
</evidence>
<protein>
    <recommendedName>
        <fullName evidence="3">Secreted protein</fullName>
    </recommendedName>
</protein>
<name>A0A2P2NH94_RHIMU</name>
<proteinExistence type="predicted"/>
<keyword evidence="1" id="KW-0732">Signal</keyword>
<reference evidence="2" key="1">
    <citation type="submission" date="2018-02" db="EMBL/GenBank/DDBJ databases">
        <title>Rhizophora mucronata_Transcriptome.</title>
        <authorList>
            <person name="Meera S.P."/>
            <person name="Sreeshan A."/>
            <person name="Augustine A."/>
        </authorList>
    </citation>
    <scope>NUCLEOTIDE SEQUENCE</scope>
    <source>
        <tissue evidence="2">Leaf</tissue>
    </source>
</reference>